<dbReference type="SUPFAM" id="SSF81383">
    <property type="entry name" value="F-box domain"/>
    <property type="match status" value="1"/>
</dbReference>
<dbReference type="EMBL" id="CAMGYJ010000008">
    <property type="protein sequence ID" value="CAI0458655.1"/>
    <property type="molecule type" value="Genomic_DNA"/>
</dbReference>
<dbReference type="CDD" id="cd22160">
    <property type="entry name" value="F-box_AtFBL13-like"/>
    <property type="match status" value="1"/>
</dbReference>
<dbReference type="PROSITE" id="PS50181">
    <property type="entry name" value="FBOX"/>
    <property type="match status" value="1"/>
</dbReference>
<accession>A0AAV0NJB5</accession>
<dbReference type="InterPro" id="IPR053781">
    <property type="entry name" value="F-box_AtFBL13-like"/>
</dbReference>
<dbReference type="AlphaFoldDB" id="A0AAV0NJB5"/>
<comment type="caution">
    <text evidence="2">The sequence shown here is derived from an EMBL/GenBank/DDBJ whole genome shotgun (WGS) entry which is preliminary data.</text>
</comment>
<dbReference type="PANTHER" id="PTHR31639:SF312">
    <property type="entry name" value="CYCLIN-LIKE F-BOX"/>
    <property type="match status" value="1"/>
</dbReference>
<dbReference type="InterPro" id="IPR055411">
    <property type="entry name" value="LRR_FXL15/At3g58940/PEG3-like"/>
</dbReference>
<dbReference type="Gene3D" id="1.20.1280.50">
    <property type="match status" value="1"/>
</dbReference>
<dbReference type="PANTHER" id="PTHR31639">
    <property type="entry name" value="F-BOX PROTEIN-LIKE"/>
    <property type="match status" value="1"/>
</dbReference>
<dbReference type="Pfam" id="PF24758">
    <property type="entry name" value="LRR_At5g56370"/>
    <property type="match status" value="1"/>
</dbReference>
<reference evidence="2" key="1">
    <citation type="submission" date="2022-08" db="EMBL/GenBank/DDBJ databases">
        <authorList>
            <person name="Gutierrez-Valencia J."/>
        </authorList>
    </citation>
    <scope>NUCLEOTIDE SEQUENCE</scope>
</reference>
<gene>
    <name evidence="2" type="ORF">LITE_LOCUS33636</name>
</gene>
<dbReference type="SUPFAM" id="SSF52047">
    <property type="entry name" value="RNI-like"/>
    <property type="match status" value="1"/>
</dbReference>
<dbReference type="InterPro" id="IPR032675">
    <property type="entry name" value="LRR_dom_sf"/>
</dbReference>
<evidence type="ECO:0000313" key="3">
    <source>
        <dbReference type="Proteomes" id="UP001154282"/>
    </source>
</evidence>
<dbReference type="InterPro" id="IPR036047">
    <property type="entry name" value="F-box-like_dom_sf"/>
</dbReference>
<dbReference type="Gene3D" id="3.80.10.10">
    <property type="entry name" value="Ribonuclease Inhibitor"/>
    <property type="match status" value="1"/>
</dbReference>
<evidence type="ECO:0000259" key="1">
    <source>
        <dbReference type="PROSITE" id="PS50181"/>
    </source>
</evidence>
<dbReference type="Pfam" id="PF00646">
    <property type="entry name" value="F-box"/>
    <property type="match status" value="1"/>
</dbReference>
<dbReference type="InterPro" id="IPR001810">
    <property type="entry name" value="F-box_dom"/>
</dbReference>
<feature type="domain" description="F-box" evidence="1">
    <location>
        <begin position="9"/>
        <end position="61"/>
    </location>
</feature>
<keyword evidence="3" id="KW-1185">Reference proteome</keyword>
<organism evidence="2 3">
    <name type="scientific">Linum tenue</name>
    <dbReference type="NCBI Taxonomy" id="586396"/>
    <lineage>
        <taxon>Eukaryota</taxon>
        <taxon>Viridiplantae</taxon>
        <taxon>Streptophyta</taxon>
        <taxon>Embryophyta</taxon>
        <taxon>Tracheophyta</taxon>
        <taxon>Spermatophyta</taxon>
        <taxon>Magnoliopsida</taxon>
        <taxon>eudicotyledons</taxon>
        <taxon>Gunneridae</taxon>
        <taxon>Pentapetalae</taxon>
        <taxon>rosids</taxon>
        <taxon>fabids</taxon>
        <taxon>Malpighiales</taxon>
        <taxon>Linaceae</taxon>
        <taxon>Linum</taxon>
    </lineage>
</organism>
<evidence type="ECO:0000313" key="2">
    <source>
        <dbReference type="EMBL" id="CAI0458655.1"/>
    </source>
</evidence>
<name>A0AAV0NJB5_9ROSI</name>
<sequence>MKAPSQCNADRISNLPHDVMQRIVTFLPVKDAAKTAALSKQWRHNWGATTQLVFDAHFGRISKEGNYDSNVSRLMLQIYKALLVHDGPITKFVLEIPGLRRPSPDINHMVQFLAKKGVHELTLIFDDDEVNNGQTKVGREMPSSLFSARQLSFLKMRNCDFSWAPSWFLGFTKLTHLWLVSVNVDSSFYDDFLPKCPLLEHLTLGVRDSNAIESCLKAELVAPSLKFLASNVWNICFKHAPLLSVVSIEPLYEDYTQCDFRVYDPDIAAVFASLPAIQHLSVGGEWLQFFASGTIPSMLPTHLRQLTLLEVASIELNSSLEARVLLCLIMSSPNLQRLRIWVGFKCLIEPSDAHSFRPTKFIDSLQLLIEAEDFPPASYFQCLEEFDMYGCDGAQVELDLVRLVLTSAPRLRRVFLTMEEDLDYQEGFEFLTKVTRYKRASTEAEVICV</sequence>
<dbReference type="Proteomes" id="UP001154282">
    <property type="component" value="Unassembled WGS sequence"/>
</dbReference>
<proteinExistence type="predicted"/>
<protein>
    <recommendedName>
        <fullName evidence="1">F-box domain-containing protein</fullName>
    </recommendedName>
</protein>